<dbReference type="InterPro" id="IPR001610">
    <property type="entry name" value="PAC"/>
</dbReference>
<dbReference type="InterPro" id="IPR035965">
    <property type="entry name" value="PAS-like_dom_sf"/>
</dbReference>
<dbReference type="InterPro" id="IPR043128">
    <property type="entry name" value="Rev_trsase/Diguanyl_cyclase"/>
</dbReference>
<dbReference type="RefSeq" id="WP_104509830.1">
    <property type="nucleotide sequence ID" value="NZ_JACIGC010000005.1"/>
</dbReference>
<dbReference type="Gene3D" id="3.30.70.270">
    <property type="match status" value="1"/>
</dbReference>
<dbReference type="CDD" id="cd00130">
    <property type="entry name" value="PAS"/>
    <property type="match status" value="1"/>
</dbReference>
<dbReference type="PANTHER" id="PTHR44757:SF2">
    <property type="entry name" value="BIOFILM ARCHITECTURE MAINTENANCE PROTEIN MBAA"/>
    <property type="match status" value="1"/>
</dbReference>
<dbReference type="SMART" id="SM00091">
    <property type="entry name" value="PAS"/>
    <property type="match status" value="2"/>
</dbReference>
<dbReference type="NCBIfam" id="TIGR00229">
    <property type="entry name" value="sensory_box"/>
    <property type="match status" value="2"/>
</dbReference>
<dbReference type="AlphaFoldDB" id="A0A2S6MY12"/>
<evidence type="ECO:0000313" key="1">
    <source>
        <dbReference type="EMBL" id="PPQ27255.1"/>
    </source>
</evidence>
<dbReference type="Gene3D" id="2.10.70.100">
    <property type="match status" value="1"/>
</dbReference>
<dbReference type="InterPro" id="IPR001633">
    <property type="entry name" value="EAL_dom"/>
</dbReference>
<dbReference type="EMBL" id="NHSJ01000126">
    <property type="protein sequence ID" value="PPQ27255.1"/>
    <property type="molecule type" value="Genomic_DNA"/>
</dbReference>
<dbReference type="NCBIfam" id="TIGR00254">
    <property type="entry name" value="GGDEF"/>
    <property type="match status" value="1"/>
</dbReference>
<dbReference type="InterPro" id="IPR035919">
    <property type="entry name" value="EAL_sf"/>
</dbReference>
<dbReference type="InterPro" id="IPR000700">
    <property type="entry name" value="PAS-assoc_C"/>
</dbReference>
<dbReference type="Pfam" id="PF00990">
    <property type="entry name" value="GGDEF"/>
    <property type="match status" value="1"/>
</dbReference>
<dbReference type="SMART" id="SM00086">
    <property type="entry name" value="PAC"/>
    <property type="match status" value="2"/>
</dbReference>
<proteinExistence type="predicted"/>
<dbReference type="Gene3D" id="3.30.450.20">
    <property type="entry name" value="PAS domain"/>
    <property type="match status" value="2"/>
</dbReference>
<comment type="caution">
    <text evidence="1">The sequence shown here is derived from an EMBL/GenBank/DDBJ whole genome shotgun (WGS) entry which is preliminary data.</text>
</comment>
<protein>
    <recommendedName>
        <fullName evidence="3">GGDEF domain-containing protein</fullName>
    </recommendedName>
</protein>
<dbReference type="SUPFAM" id="SSF55785">
    <property type="entry name" value="PYP-like sensor domain (PAS domain)"/>
    <property type="match status" value="2"/>
</dbReference>
<organism evidence="1 2">
    <name type="scientific">Rhodoblastus sphagnicola</name>
    <dbReference type="NCBI Taxonomy" id="333368"/>
    <lineage>
        <taxon>Bacteria</taxon>
        <taxon>Pseudomonadati</taxon>
        <taxon>Pseudomonadota</taxon>
        <taxon>Alphaproteobacteria</taxon>
        <taxon>Hyphomicrobiales</taxon>
        <taxon>Rhodoblastaceae</taxon>
        <taxon>Rhodoblastus</taxon>
    </lineage>
</organism>
<dbReference type="OrthoDB" id="9814202at2"/>
<dbReference type="SMART" id="SM00267">
    <property type="entry name" value="GGDEF"/>
    <property type="match status" value="1"/>
</dbReference>
<evidence type="ECO:0008006" key="3">
    <source>
        <dbReference type="Google" id="ProtNLM"/>
    </source>
</evidence>
<dbReference type="Pfam" id="PF00563">
    <property type="entry name" value="EAL"/>
    <property type="match status" value="1"/>
</dbReference>
<dbReference type="InterPro" id="IPR029787">
    <property type="entry name" value="Nucleotide_cyclase"/>
</dbReference>
<dbReference type="SMART" id="SM00052">
    <property type="entry name" value="EAL"/>
    <property type="match status" value="1"/>
</dbReference>
<dbReference type="SUPFAM" id="SSF55073">
    <property type="entry name" value="Nucleotide cyclase"/>
    <property type="match status" value="1"/>
</dbReference>
<dbReference type="InterPro" id="IPR000160">
    <property type="entry name" value="GGDEF_dom"/>
</dbReference>
<keyword evidence="2" id="KW-1185">Reference proteome</keyword>
<sequence length="712" mass="78572">MKPLWRKLKNLFGAAESPAPADDAAMIEALFASDIAGIAQSDFRTGKFTRVNSRMCEMLGRGEQELMTLGPPDVQHPDDGARLMPVFLKAMSSKGKWEGDMRHLLPDGEVVWARISAMVTARDETGAPLRGVAILLDMTDARRADEQARENTEILRLGQVVGRIGTVRRDIVNGVILAEPAIRDIMALPEGAGPIPTAQWLERIVPEDRNRVAAEMRRAEEGGAEDISLDYRTTCPRTGRLRYIELRARYIFGPNGKATSSIGVAIDVTERREAEIRLAHAANHDSLTGLPNRGLFRVRLEEALALARRGVNFALLCLDLDRFKEVNDTLGHPVGDRLLDAAAKRLRKELRDTDTLARLGGDEFAVIQSCLLEPREASALALRLVQTLSAPFVIDGQQIVVGVSIGIALAPQDGGETESLLSAADMALYHAKSDGRGVWRYFKPEMNQRMQMRRELELDLRRAMTDGQFEVFYQPIMDVESRRVKTFEALLRWRHPERGLLAPDLFIPLCEEVGLIVPLGDWVLRRACADAARWPEDIGLAVNFSPVQIQSRHLVGQIASTLRDTGLNPRRLEVEITENVLIKDKETALATLYAIKALGARIAMDDFGTGYSSLSYLQIFPFDKVKIDRSFTCELGQSRKSNAIIRAVAGLCDGLDMAVVAEGVETEGQFEALRREGCNQAQGYLFSCAVAADALPALLDALNGAEWAQAAE</sequence>
<dbReference type="Gene3D" id="3.20.20.450">
    <property type="entry name" value="EAL domain"/>
    <property type="match status" value="1"/>
</dbReference>
<evidence type="ECO:0000313" key="2">
    <source>
        <dbReference type="Proteomes" id="UP000239089"/>
    </source>
</evidence>
<dbReference type="Pfam" id="PF08447">
    <property type="entry name" value="PAS_3"/>
    <property type="match status" value="2"/>
</dbReference>
<dbReference type="PANTHER" id="PTHR44757">
    <property type="entry name" value="DIGUANYLATE CYCLASE DGCP"/>
    <property type="match status" value="1"/>
</dbReference>
<dbReference type="InterPro" id="IPR000014">
    <property type="entry name" value="PAS"/>
</dbReference>
<dbReference type="Proteomes" id="UP000239089">
    <property type="component" value="Unassembled WGS sequence"/>
</dbReference>
<name>A0A2S6MY12_9HYPH</name>
<dbReference type="InterPro" id="IPR052155">
    <property type="entry name" value="Biofilm_reg_signaling"/>
</dbReference>
<dbReference type="PROSITE" id="PS50113">
    <property type="entry name" value="PAC"/>
    <property type="match status" value="2"/>
</dbReference>
<dbReference type="PROSITE" id="PS50887">
    <property type="entry name" value="GGDEF"/>
    <property type="match status" value="1"/>
</dbReference>
<dbReference type="PROSITE" id="PS50883">
    <property type="entry name" value="EAL"/>
    <property type="match status" value="1"/>
</dbReference>
<dbReference type="CDD" id="cd01948">
    <property type="entry name" value="EAL"/>
    <property type="match status" value="1"/>
</dbReference>
<dbReference type="SUPFAM" id="SSF141868">
    <property type="entry name" value="EAL domain-like"/>
    <property type="match status" value="1"/>
</dbReference>
<dbReference type="InterPro" id="IPR013655">
    <property type="entry name" value="PAS_fold_3"/>
</dbReference>
<reference evidence="1 2" key="1">
    <citation type="journal article" date="2018" name="Arch. Microbiol.">
        <title>New insights into the metabolic potential of the phototrophic purple bacterium Rhodopila globiformis DSM 161(T) from its draft genome sequence and evidence for a vanadium-dependent nitrogenase.</title>
        <authorList>
            <person name="Imhoff J.F."/>
            <person name="Rahn T."/>
            <person name="Kunzel S."/>
            <person name="Neulinger S.C."/>
        </authorList>
    </citation>
    <scope>NUCLEOTIDE SEQUENCE [LARGE SCALE GENOMIC DNA]</scope>
    <source>
        <strain evidence="1 2">DSM 16996</strain>
    </source>
</reference>
<dbReference type="CDD" id="cd01949">
    <property type="entry name" value="GGDEF"/>
    <property type="match status" value="1"/>
</dbReference>
<gene>
    <name evidence="1" type="ORF">CCR94_20720</name>
</gene>
<accession>A0A2S6MY12</accession>